<feature type="region of interest" description="Disordered" evidence="6">
    <location>
        <begin position="304"/>
        <end position="324"/>
    </location>
</feature>
<keyword evidence="8" id="KW-0732">Signal</keyword>
<feature type="chain" id="PRO_5047520436" evidence="8">
    <location>
        <begin position="20"/>
        <end position="324"/>
    </location>
</feature>
<protein>
    <submittedName>
        <fullName evidence="9">Uncharacterized protein</fullName>
    </submittedName>
</protein>
<keyword evidence="4 7" id="KW-1133">Transmembrane helix</keyword>
<evidence type="ECO:0000256" key="6">
    <source>
        <dbReference type="SAM" id="MobiDB-lite"/>
    </source>
</evidence>
<evidence type="ECO:0000256" key="7">
    <source>
        <dbReference type="SAM" id="Phobius"/>
    </source>
</evidence>
<evidence type="ECO:0000256" key="2">
    <source>
        <dbReference type="ARBA" id="ARBA00022448"/>
    </source>
</evidence>
<comment type="subcellular location">
    <subcellularLocation>
        <location evidence="1">Membrane</location>
        <topology evidence="1">Multi-pass membrane protein</topology>
    </subcellularLocation>
</comment>
<gene>
    <name evidence="9" type="ORF">F5050DRAFT_1905948</name>
</gene>
<comment type="caution">
    <text evidence="9">The sequence shown here is derived from an EMBL/GenBank/DDBJ whole genome shotgun (WGS) entry which is preliminary data.</text>
</comment>
<feature type="transmembrane region" description="Helical" evidence="7">
    <location>
        <begin position="174"/>
        <end position="193"/>
    </location>
</feature>
<keyword evidence="10" id="KW-1185">Reference proteome</keyword>
<name>A0ABQ8Q0N8_9AGAR</name>
<accession>A0ABQ8Q0N8</accession>
<reference evidence="9" key="1">
    <citation type="submission" date="2022-08" db="EMBL/GenBank/DDBJ databases">
        <authorList>
            <consortium name="DOE Joint Genome Institute"/>
            <person name="Min B."/>
            <person name="Riley R."/>
            <person name="Sierra-Patev S."/>
            <person name="Naranjo-Ortiz M."/>
            <person name="Looney B."/>
            <person name="Konkel Z."/>
            <person name="Slot J.C."/>
            <person name="Sakamoto Y."/>
            <person name="Steenwyk J.L."/>
            <person name="Rokas A."/>
            <person name="Carro J."/>
            <person name="Camarero S."/>
            <person name="Ferreira P."/>
            <person name="Molpeceres G."/>
            <person name="Ruiz-Duenas F.J."/>
            <person name="Serrano A."/>
            <person name="Henrissat B."/>
            <person name="Drula E."/>
            <person name="Hughes K.W."/>
            <person name="Mata J.L."/>
            <person name="Ishikawa N.K."/>
            <person name="Vargas-Isla R."/>
            <person name="Ushijima S."/>
            <person name="Smith C.A."/>
            <person name="Ahrendt S."/>
            <person name="Andreopoulos W."/>
            <person name="He G."/>
            <person name="Labutti K."/>
            <person name="Lipzen A."/>
            <person name="Ng V."/>
            <person name="Sandor L."/>
            <person name="Barry K."/>
            <person name="Martinez A.T."/>
            <person name="Xiao Y."/>
            <person name="Gibbons J.G."/>
            <person name="Terashima K."/>
            <person name="Hibbett D.S."/>
            <person name="Grigoriev I.V."/>
        </authorList>
    </citation>
    <scope>NUCLEOTIDE SEQUENCE</scope>
    <source>
        <strain evidence="9">TFB10827</strain>
    </source>
</reference>
<dbReference type="Gene3D" id="1.20.1250.20">
    <property type="entry name" value="MFS general substrate transporter like domains"/>
    <property type="match status" value="1"/>
</dbReference>
<dbReference type="SUPFAM" id="SSF103473">
    <property type="entry name" value="MFS general substrate transporter"/>
    <property type="match status" value="1"/>
</dbReference>
<dbReference type="PANTHER" id="PTHR43791">
    <property type="entry name" value="PERMEASE-RELATED"/>
    <property type="match status" value="1"/>
</dbReference>
<evidence type="ECO:0000313" key="10">
    <source>
        <dbReference type="Proteomes" id="UP001163828"/>
    </source>
</evidence>
<dbReference type="EMBL" id="MU791097">
    <property type="protein sequence ID" value="KAJ3991246.1"/>
    <property type="molecule type" value="Genomic_DNA"/>
</dbReference>
<evidence type="ECO:0000256" key="3">
    <source>
        <dbReference type="ARBA" id="ARBA00022692"/>
    </source>
</evidence>
<dbReference type="PANTHER" id="PTHR43791:SF4">
    <property type="entry name" value="PANTOTHENATE TRANSPORTER FEN2"/>
    <property type="match status" value="1"/>
</dbReference>
<evidence type="ECO:0000256" key="4">
    <source>
        <dbReference type="ARBA" id="ARBA00022989"/>
    </source>
</evidence>
<dbReference type="InterPro" id="IPR036259">
    <property type="entry name" value="MFS_trans_sf"/>
</dbReference>
<organism evidence="9 10">
    <name type="scientific">Lentinula boryana</name>
    <dbReference type="NCBI Taxonomy" id="40481"/>
    <lineage>
        <taxon>Eukaryota</taxon>
        <taxon>Fungi</taxon>
        <taxon>Dikarya</taxon>
        <taxon>Basidiomycota</taxon>
        <taxon>Agaricomycotina</taxon>
        <taxon>Agaricomycetes</taxon>
        <taxon>Agaricomycetidae</taxon>
        <taxon>Agaricales</taxon>
        <taxon>Marasmiineae</taxon>
        <taxon>Omphalotaceae</taxon>
        <taxon>Lentinula</taxon>
    </lineage>
</organism>
<evidence type="ECO:0000256" key="8">
    <source>
        <dbReference type="SAM" id="SignalP"/>
    </source>
</evidence>
<proteinExistence type="predicted"/>
<feature type="signal peptide" evidence="8">
    <location>
        <begin position="1"/>
        <end position="19"/>
    </location>
</feature>
<keyword evidence="5 7" id="KW-0472">Membrane</keyword>
<evidence type="ECO:0000256" key="1">
    <source>
        <dbReference type="ARBA" id="ARBA00004141"/>
    </source>
</evidence>
<keyword evidence="3 7" id="KW-0812">Transmembrane</keyword>
<sequence>MHQILPPRIWLSLCQTVWGVLTFCTSAVTNVQQLYAIRFCMAECSTFVGTHYILGSWYKPGELGKRSGSFTSSSLAGTLIDNWQLPVCEDMSKSNIRLSLGSSRKEHACSLLFAISGETESFGSNNLMGQWFKAVWRILCRANGLLSRWSHCIRNIFNFNCATWTDYTQVRWPVLVYMSGSCIFASIYILLWGSPTGLKFTLRALLTLDKQQLSRQDDLYAITIFLTAGVDGRIKSVLTTTKKEQLFCMWNNAWWSIVFYPATDTPNFGKGMIAAMIVICAATIAVTGLVWYLKNREHRLEHRLENRTTSKNEQELEEKQTVVR</sequence>
<keyword evidence="2" id="KW-0813">Transport</keyword>
<evidence type="ECO:0000256" key="5">
    <source>
        <dbReference type="ARBA" id="ARBA00023136"/>
    </source>
</evidence>
<feature type="transmembrane region" description="Helical" evidence="7">
    <location>
        <begin position="272"/>
        <end position="293"/>
    </location>
</feature>
<evidence type="ECO:0000313" key="9">
    <source>
        <dbReference type="EMBL" id="KAJ3991246.1"/>
    </source>
</evidence>
<dbReference type="Proteomes" id="UP001163828">
    <property type="component" value="Unassembled WGS sequence"/>
</dbReference>